<gene>
    <name evidence="1" type="ORF">H4K34_17090</name>
</gene>
<accession>A0A7H0VEB7</accession>
<evidence type="ECO:0000313" key="1">
    <source>
        <dbReference type="EMBL" id="QNR24065.1"/>
    </source>
</evidence>
<dbReference type="RefSeq" id="WP_210758598.1">
    <property type="nucleotide sequence ID" value="NZ_CP060139.1"/>
</dbReference>
<name>A0A7H0VEB7_9FLAO</name>
<proteinExistence type="predicted"/>
<evidence type="ECO:0000313" key="2">
    <source>
        <dbReference type="Proteomes" id="UP000516305"/>
    </source>
</evidence>
<reference evidence="1 2" key="1">
    <citation type="submission" date="2020-08" db="EMBL/GenBank/DDBJ databases">
        <title>Croceimicrobium hydrocarbonivorans gen. nov., sp. nov., a novel marine bacterium isolated from a bacterial consortium that degrades polyethylene terephthalate.</title>
        <authorList>
            <person name="Liu R."/>
        </authorList>
    </citation>
    <scope>NUCLEOTIDE SEQUENCE [LARGE SCALE GENOMIC DNA]</scope>
    <source>
        <strain evidence="1 2">A20-9</strain>
    </source>
</reference>
<keyword evidence="2" id="KW-1185">Reference proteome</keyword>
<dbReference type="Proteomes" id="UP000516305">
    <property type="component" value="Chromosome"/>
</dbReference>
<organism evidence="1 2">
    <name type="scientific">Croceimicrobium hydrocarbonivorans</name>
    <dbReference type="NCBI Taxonomy" id="2761580"/>
    <lineage>
        <taxon>Bacteria</taxon>
        <taxon>Pseudomonadati</taxon>
        <taxon>Bacteroidota</taxon>
        <taxon>Flavobacteriia</taxon>
        <taxon>Flavobacteriales</taxon>
        <taxon>Owenweeksiaceae</taxon>
        <taxon>Croceimicrobium</taxon>
    </lineage>
</organism>
<sequence length="201" mass="23664">MRILFALALFCSLKPIMGQNQKPISLGIGFAIAANPYQFEDFTIPENLYQNQGLSEKWKDEKVEPFFFKPDYGLYHFICLEQSPTYFKILVNDSAIGYLPRDSSFYFKTWEEILVESSVQRLTKDNPILVELEIQSQELIKPCDIELLKVLSLVERNGEHWLQIEFSPDCEPYPEEWKLSKRGWIKWRDANNLLVTIRLLY</sequence>
<protein>
    <submittedName>
        <fullName evidence="1">Uncharacterized protein</fullName>
    </submittedName>
</protein>
<dbReference type="AlphaFoldDB" id="A0A7H0VEB7"/>
<dbReference type="EMBL" id="CP060139">
    <property type="protein sequence ID" value="QNR24065.1"/>
    <property type="molecule type" value="Genomic_DNA"/>
</dbReference>
<dbReference type="KEGG" id="chyd:H4K34_17090"/>